<dbReference type="CDD" id="cd14014">
    <property type="entry name" value="STKc_PknB_like"/>
    <property type="match status" value="1"/>
</dbReference>
<dbReference type="GO" id="GO:0005524">
    <property type="term" value="F:ATP binding"/>
    <property type="evidence" value="ECO:0007669"/>
    <property type="project" value="UniProtKB-KW"/>
</dbReference>
<dbReference type="GO" id="GO:0004674">
    <property type="term" value="F:protein serine/threonine kinase activity"/>
    <property type="evidence" value="ECO:0007669"/>
    <property type="project" value="UniProtKB-KW"/>
</dbReference>
<dbReference type="Gene3D" id="1.10.510.10">
    <property type="entry name" value="Transferase(Phosphotransferase) domain 1"/>
    <property type="match status" value="1"/>
</dbReference>
<dbReference type="SUPFAM" id="SSF48452">
    <property type="entry name" value="TPR-like"/>
    <property type="match status" value="2"/>
</dbReference>
<keyword evidence="3 6" id="KW-0418">Kinase</keyword>
<dbReference type="PANTHER" id="PTHR43289">
    <property type="entry name" value="MITOGEN-ACTIVATED PROTEIN KINASE KINASE KINASE 20-RELATED"/>
    <property type="match status" value="1"/>
</dbReference>
<accession>A0A250JW70</accession>
<dbReference type="Gene3D" id="1.25.40.10">
    <property type="entry name" value="Tetratricopeptide repeat domain"/>
    <property type="match status" value="1"/>
</dbReference>
<organism evidence="6 7">
    <name type="scientific">Corallococcus macrosporus DSM 14697</name>
    <dbReference type="NCBI Taxonomy" id="1189310"/>
    <lineage>
        <taxon>Bacteria</taxon>
        <taxon>Pseudomonadati</taxon>
        <taxon>Myxococcota</taxon>
        <taxon>Myxococcia</taxon>
        <taxon>Myxococcales</taxon>
        <taxon>Cystobacterineae</taxon>
        <taxon>Myxococcaceae</taxon>
        <taxon>Corallococcus</taxon>
    </lineage>
</organism>
<proteinExistence type="predicted"/>
<dbReference type="PROSITE" id="PS00108">
    <property type="entry name" value="PROTEIN_KINASE_ST"/>
    <property type="match status" value="1"/>
</dbReference>
<dbReference type="KEGG" id="mmas:MYMAC_003586"/>
<dbReference type="AlphaFoldDB" id="A0A250JW70"/>
<dbReference type="Gene3D" id="3.30.200.20">
    <property type="entry name" value="Phosphorylase Kinase, domain 1"/>
    <property type="match status" value="1"/>
</dbReference>
<dbReference type="InterPro" id="IPR008271">
    <property type="entry name" value="Ser/Thr_kinase_AS"/>
</dbReference>
<dbReference type="OrthoDB" id="9801841at2"/>
<evidence type="ECO:0000259" key="5">
    <source>
        <dbReference type="PROSITE" id="PS50011"/>
    </source>
</evidence>
<protein>
    <submittedName>
        <fullName evidence="6">Serine/threonine protein kinase</fullName>
    </submittedName>
</protein>
<dbReference type="SUPFAM" id="SSF56112">
    <property type="entry name" value="Protein kinase-like (PK-like)"/>
    <property type="match status" value="1"/>
</dbReference>
<dbReference type="Pfam" id="PF00069">
    <property type="entry name" value="Pkinase"/>
    <property type="match status" value="1"/>
</dbReference>
<keyword evidence="7" id="KW-1185">Reference proteome</keyword>
<evidence type="ECO:0000256" key="1">
    <source>
        <dbReference type="ARBA" id="ARBA00022679"/>
    </source>
</evidence>
<dbReference type="InterPro" id="IPR011990">
    <property type="entry name" value="TPR-like_helical_dom_sf"/>
</dbReference>
<keyword evidence="4" id="KW-0067">ATP-binding</keyword>
<dbReference type="EMBL" id="CP022203">
    <property type="protein sequence ID" value="ATB47963.1"/>
    <property type="molecule type" value="Genomic_DNA"/>
</dbReference>
<dbReference type="InterPro" id="IPR041916">
    <property type="entry name" value="Anti_sigma_zinc_sf"/>
</dbReference>
<dbReference type="PROSITE" id="PS50011">
    <property type="entry name" value="PROTEIN_KINASE_DOM"/>
    <property type="match status" value="1"/>
</dbReference>
<keyword evidence="1" id="KW-0808">Transferase</keyword>
<dbReference type="PANTHER" id="PTHR43289:SF6">
    <property type="entry name" value="SERINE_THREONINE-PROTEIN KINASE NEKL-3"/>
    <property type="match status" value="1"/>
</dbReference>
<dbReference type="SMART" id="SM00220">
    <property type="entry name" value="S_TKc"/>
    <property type="match status" value="1"/>
</dbReference>
<name>A0A250JW70_9BACT</name>
<evidence type="ECO:0000256" key="2">
    <source>
        <dbReference type="ARBA" id="ARBA00022741"/>
    </source>
</evidence>
<evidence type="ECO:0000313" key="7">
    <source>
        <dbReference type="Proteomes" id="UP000217343"/>
    </source>
</evidence>
<dbReference type="InterPro" id="IPR011009">
    <property type="entry name" value="Kinase-like_dom_sf"/>
</dbReference>
<dbReference type="InterPro" id="IPR019734">
    <property type="entry name" value="TPR_rpt"/>
</dbReference>
<feature type="domain" description="Protein kinase" evidence="5">
    <location>
        <begin position="76"/>
        <end position="408"/>
    </location>
</feature>
<evidence type="ECO:0000256" key="4">
    <source>
        <dbReference type="ARBA" id="ARBA00022840"/>
    </source>
</evidence>
<dbReference type="InterPro" id="IPR000719">
    <property type="entry name" value="Prot_kinase_dom"/>
</dbReference>
<dbReference type="SMART" id="SM00028">
    <property type="entry name" value="TPR"/>
    <property type="match status" value="3"/>
</dbReference>
<evidence type="ECO:0000313" key="6">
    <source>
        <dbReference type="EMBL" id="ATB47963.1"/>
    </source>
</evidence>
<dbReference type="Proteomes" id="UP000217343">
    <property type="component" value="Chromosome"/>
</dbReference>
<dbReference type="RefSeq" id="WP_013940269.1">
    <property type="nucleotide sequence ID" value="NZ_CP022203.1"/>
</dbReference>
<gene>
    <name evidence="6" type="ORF">MYMAC_003586</name>
</gene>
<sequence length="863" mass="92435">MVCLDADTAAAYAAHALEENEARAIDEHIDICSWCRELVSMVARTDGSMSTAASGQADEGEPTQAVLPRGTRIGPFVLDAPLDAGGMGVVYAAHDERLDRRVALKCLRERRGDPRQLMREAKLMAQLASPNVVPIYDLIEAHGQVFIAMELVVGRSLRQWMKAGPRDWRTVTGLFLEAGAGLAAAHAAGIIHGDVKPANILVGEDGRVRVTDFGLASLVTEHAGMAEGVRGTPAYLAPEQWRGTPCDARGDQYAFCVSLYEALTGTLPGSPPAWMPGLPRSVRRALAKGLQADPALRHPSMEALLLALRAARSRRWRWGMATAAGVVVSVGLAYAVGGRRVEVEQCAVAAAELASPWNATEKARLRSAFELTRLPYAGETADRVVTKLDRWRTDFEDARRRACAMSWFRPETPLEGLPGQLSCLKDRAREVRALISQLRDADTTVVQNSVAAVEQLARAGRCAEAEPRQGAAPEGPAVDALREQFAMTRALMESGRFRAALPISTELMRGADALGDATFIAAAKVALGNNQAVLADYAAATSNLLDAIRLADVAQEERVRAQAWVSLAQTEFWQGHYEKVLFMKGPAMGACERVGDAWLRSELLLFLGGSLCQLGKAGEAQPLFEEAVRLRTQVYGETDRRTSFALSSLGNALAMQGDLAGGIEAHRKALVAAQVSLGANHPSLGTLHGNLGSDYLYGLQGELAVAELEKSKAIAEAANGPRQLKVALAQTSLGFALLESNAPERALEAFEQAAELWRGLSPKHPVHGQCLLGKNQAALALGMRVSQAELEHALELGQVLPGYERGRIQLALGKALASGKKAPPAAVKLVKAAREGLMTSTLPLVQRDLGRAEAWLRAQGVAL</sequence>
<keyword evidence="2" id="KW-0547">Nucleotide-binding</keyword>
<keyword evidence="6" id="KW-0723">Serine/threonine-protein kinase</keyword>
<reference evidence="6 7" key="1">
    <citation type="submission" date="2017-06" db="EMBL/GenBank/DDBJ databases">
        <title>Sequencing and comparative analysis of myxobacterial genomes.</title>
        <authorList>
            <person name="Rupp O."/>
            <person name="Goesmann A."/>
            <person name="Sogaard-Andersen L."/>
        </authorList>
    </citation>
    <scope>NUCLEOTIDE SEQUENCE [LARGE SCALE GENOMIC DNA]</scope>
    <source>
        <strain evidence="6 7">DSM 14697</strain>
    </source>
</reference>
<dbReference type="Pfam" id="PF13424">
    <property type="entry name" value="TPR_12"/>
    <property type="match status" value="1"/>
</dbReference>
<dbReference type="Gene3D" id="1.10.10.1320">
    <property type="entry name" value="Anti-sigma factor, zinc-finger domain"/>
    <property type="match status" value="1"/>
</dbReference>
<evidence type="ECO:0000256" key="3">
    <source>
        <dbReference type="ARBA" id="ARBA00022777"/>
    </source>
</evidence>